<name>A0A554NE14_9EURY</name>
<evidence type="ECO:0000313" key="2">
    <source>
        <dbReference type="EMBL" id="TSD15632.1"/>
    </source>
</evidence>
<dbReference type="AlphaFoldDB" id="A0A554NE14"/>
<dbReference type="InterPro" id="IPR027417">
    <property type="entry name" value="P-loop_NTPase"/>
</dbReference>
<keyword evidence="3" id="KW-1185">Reference proteome</keyword>
<dbReference type="EMBL" id="QMDX01000001">
    <property type="protein sequence ID" value="TSD15632.1"/>
    <property type="molecule type" value="Genomic_DNA"/>
</dbReference>
<dbReference type="OrthoDB" id="270161at2157"/>
<dbReference type="Proteomes" id="UP000319894">
    <property type="component" value="Unassembled WGS sequence"/>
</dbReference>
<dbReference type="RefSeq" id="WP_144260106.1">
    <property type="nucleotide sequence ID" value="NZ_QMDX01000001.1"/>
</dbReference>
<evidence type="ECO:0000256" key="1">
    <source>
        <dbReference type="SAM" id="MobiDB-lite"/>
    </source>
</evidence>
<evidence type="ECO:0000313" key="3">
    <source>
        <dbReference type="Proteomes" id="UP000319894"/>
    </source>
</evidence>
<dbReference type="InParanoid" id="A0A554NE14"/>
<protein>
    <submittedName>
        <fullName evidence="2">Uncharacterized protein</fullName>
    </submittedName>
</protein>
<sequence>MITNARVLQADWVPREIVHRNPEKNRLRDALAPVVDGGRPEHVRITVSGAGETRPTRHSLQEIAERHLGVATEHVDRRAASRPFRVLVELLDAVAPTRCTHRTTARGALDRPADTDTPRLVAREEVGRGRVGDVHPGSTQDLPAVVGAVPG</sequence>
<proteinExistence type="predicted"/>
<gene>
    <name evidence="2" type="ORF">DP107_00110</name>
</gene>
<comment type="caution">
    <text evidence="2">The sequence shown here is derived from an EMBL/GenBank/DDBJ whole genome shotgun (WGS) entry which is preliminary data.</text>
</comment>
<organism evidence="2 3">
    <name type="scientific">Haloglomus irregulare</name>
    <dbReference type="NCBI Taxonomy" id="2234134"/>
    <lineage>
        <taxon>Archaea</taxon>
        <taxon>Methanobacteriati</taxon>
        <taxon>Methanobacteriota</taxon>
        <taxon>Stenosarchaea group</taxon>
        <taxon>Halobacteria</taxon>
        <taxon>Halobacteriales</taxon>
        <taxon>Natronomonadaceae</taxon>
        <taxon>Haloglomus</taxon>
    </lineage>
</organism>
<dbReference type="Gene3D" id="3.40.50.300">
    <property type="entry name" value="P-loop containing nucleotide triphosphate hydrolases"/>
    <property type="match status" value="1"/>
</dbReference>
<dbReference type="Gene3D" id="1.10.8.60">
    <property type="match status" value="1"/>
</dbReference>
<accession>A0A554NE14</accession>
<feature type="region of interest" description="Disordered" evidence="1">
    <location>
        <begin position="130"/>
        <end position="151"/>
    </location>
</feature>
<reference evidence="2 3" key="1">
    <citation type="submission" date="2018-06" db="EMBL/GenBank/DDBJ databases">
        <title>Natronomonas sp. F16-60 a new haloarchaeon isolated from a solar saltern of Isla Cristina, Huelva, Spain.</title>
        <authorList>
            <person name="Duran-Viseras A."/>
            <person name="Sanchez-Porro C."/>
            <person name="Ventosa A."/>
        </authorList>
    </citation>
    <scope>NUCLEOTIDE SEQUENCE [LARGE SCALE GENOMIC DNA]</scope>
    <source>
        <strain evidence="2 3">F16-60</strain>
    </source>
</reference>